<dbReference type="SMART" id="SM00320">
    <property type="entry name" value="WD40"/>
    <property type="match status" value="6"/>
</dbReference>
<evidence type="ECO:0000313" key="7">
    <source>
        <dbReference type="Proteomes" id="UP000694701"/>
    </source>
</evidence>
<dbReference type="GO" id="GO:0005096">
    <property type="term" value="F:GTPase activator activity"/>
    <property type="evidence" value="ECO:0007669"/>
    <property type="project" value="TreeGrafter"/>
</dbReference>
<dbReference type="Proteomes" id="UP000694701">
    <property type="component" value="Unplaced"/>
</dbReference>
<dbReference type="GO" id="GO:0006887">
    <property type="term" value="P:exocytosis"/>
    <property type="evidence" value="ECO:0007669"/>
    <property type="project" value="UniProtKB-KW"/>
</dbReference>
<dbReference type="InterPro" id="IPR036322">
    <property type="entry name" value="WD40_repeat_dom_sf"/>
</dbReference>
<dbReference type="Gene3D" id="2.130.10.10">
    <property type="entry name" value="YVTN repeat-like/Quinoprotein amine dehydrogenase"/>
    <property type="match status" value="2"/>
</dbReference>
<name>A0A8C2G8M4_CYPCA</name>
<proteinExistence type="inferred from homology"/>
<accession>A0A8C2G8M4</accession>
<keyword evidence="4" id="KW-0677">Repeat</keyword>
<dbReference type="AlphaFoldDB" id="A0A8C2G8M4"/>
<feature type="domain" description="Lethal giant larvae homologue 2" evidence="5">
    <location>
        <begin position="275"/>
        <end position="375"/>
    </location>
</feature>
<dbReference type="Pfam" id="PF08366">
    <property type="entry name" value="LLGL"/>
    <property type="match status" value="1"/>
</dbReference>
<dbReference type="FunFam" id="2.130.10.10:FF:001106">
    <property type="entry name" value="LLGL scribble cell polarity complex component 1"/>
    <property type="match status" value="1"/>
</dbReference>
<evidence type="ECO:0000313" key="6">
    <source>
        <dbReference type="Ensembl" id="ENSCCRP00020064466.1"/>
    </source>
</evidence>
<dbReference type="GO" id="GO:0006893">
    <property type="term" value="P:Golgi to plasma membrane transport"/>
    <property type="evidence" value="ECO:0007669"/>
    <property type="project" value="TreeGrafter"/>
</dbReference>
<evidence type="ECO:0000256" key="1">
    <source>
        <dbReference type="ARBA" id="ARBA00008070"/>
    </source>
</evidence>
<dbReference type="InterPro" id="IPR013577">
    <property type="entry name" value="LLGL2"/>
</dbReference>
<protein>
    <submittedName>
        <fullName evidence="6">LLGL scribble cell polarity complex component 1</fullName>
    </submittedName>
</protein>
<gene>
    <name evidence="6" type="primary">LOC109046926</name>
</gene>
<organism evidence="6 7">
    <name type="scientific">Cyprinus carpio</name>
    <name type="common">Common carp</name>
    <dbReference type="NCBI Taxonomy" id="7962"/>
    <lineage>
        <taxon>Eukaryota</taxon>
        <taxon>Metazoa</taxon>
        <taxon>Chordata</taxon>
        <taxon>Craniata</taxon>
        <taxon>Vertebrata</taxon>
        <taxon>Euteleostomi</taxon>
        <taxon>Actinopterygii</taxon>
        <taxon>Neopterygii</taxon>
        <taxon>Teleostei</taxon>
        <taxon>Ostariophysi</taxon>
        <taxon>Cypriniformes</taxon>
        <taxon>Cyprinidae</taxon>
        <taxon>Cyprininae</taxon>
        <taxon>Cyprinus</taxon>
    </lineage>
</organism>
<evidence type="ECO:0000256" key="4">
    <source>
        <dbReference type="ARBA" id="ARBA00022737"/>
    </source>
</evidence>
<dbReference type="GO" id="GO:0045159">
    <property type="term" value="F:myosin II binding"/>
    <property type="evidence" value="ECO:0007669"/>
    <property type="project" value="TreeGrafter"/>
</dbReference>
<dbReference type="InterPro" id="IPR015943">
    <property type="entry name" value="WD40/YVTN_repeat-like_dom_sf"/>
</dbReference>
<reference evidence="6" key="1">
    <citation type="submission" date="2025-08" db="UniProtKB">
        <authorList>
            <consortium name="Ensembl"/>
        </authorList>
    </citation>
    <scope>IDENTIFICATION</scope>
</reference>
<keyword evidence="2" id="KW-0268">Exocytosis</keyword>
<evidence type="ECO:0000256" key="2">
    <source>
        <dbReference type="ARBA" id="ARBA00022483"/>
    </source>
</evidence>
<dbReference type="InterPro" id="IPR001680">
    <property type="entry name" value="WD40_rpt"/>
</dbReference>
<dbReference type="GO" id="GO:0051294">
    <property type="term" value="P:establishment of spindle orientation"/>
    <property type="evidence" value="ECO:0007669"/>
    <property type="project" value="TreeGrafter"/>
</dbReference>
<dbReference type="GO" id="GO:0032878">
    <property type="term" value="P:regulation of establishment or maintenance of cell polarity"/>
    <property type="evidence" value="ECO:0007669"/>
    <property type="project" value="TreeGrafter"/>
</dbReference>
<dbReference type="SUPFAM" id="SSF50978">
    <property type="entry name" value="WD40 repeat-like"/>
    <property type="match status" value="2"/>
</dbReference>
<dbReference type="GO" id="GO:0008593">
    <property type="term" value="P:regulation of Notch signaling pathway"/>
    <property type="evidence" value="ECO:0007669"/>
    <property type="project" value="TreeGrafter"/>
</dbReference>
<evidence type="ECO:0000256" key="3">
    <source>
        <dbReference type="ARBA" id="ARBA00022574"/>
    </source>
</evidence>
<comment type="similarity">
    <text evidence="1">Belongs to the WD repeat L(2)GL family.</text>
</comment>
<dbReference type="GO" id="GO:0030864">
    <property type="term" value="C:cortical actin cytoskeleton"/>
    <property type="evidence" value="ECO:0007669"/>
    <property type="project" value="TreeGrafter"/>
</dbReference>
<dbReference type="InterPro" id="IPR000664">
    <property type="entry name" value="Lethal2_giant"/>
</dbReference>
<dbReference type="GO" id="GO:0005886">
    <property type="term" value="C:plasma membrane"/>
    <property type="evidence" value="ECO:0007669"/>
    <property type="project" value="TreeGrafter"/>
</dbReference>
<dbReference type="PANTHER" id="PTHR10241">
    <property type="entry name" value="LETHAL 2 GIANT LARVAE PROTEIN"/>
    <property type="match status" value="1"/>
</dbReference>
<dbReference type="PRINTS" id="PR00962">
    <property type="entry name" value="LETHAL2GIANT"/>
</dbReference>
<dbReference type="GO" id="GO:0030866">
    <property type="term" value="P:cortical actin cytoskeleton organization"/>
    <property type="evidence" value="ECO:0007669"/>
    <property type="project" value="TreeGrafter"/>
</dbReference>
<sequence length="1036" mass="114672">MMKFRFRRQGNDPHREKIKQDLFAFNKTVEHGFPNQPSALAYDPKLQLMAIGTKSGAIKIYGAPGVEMTGLHKDTAAVTQIHFLYGQGRILSLLDDNTIHLWEIVQRENRSHLVEVHSFNLPGRPGIESTSATRVTVMLLKLSCDLLALGTEGGGVHFLELPTLTLLNKSLFQDEIMQSIPEEYKCGKSLGPVESLQQHPQDSDKILIGYSRGLVVLWDLNSRHVDNLFLGKQQLESLVWERSGNSFVSSHSDGGYMVWAVSSSNPCTHDPISSTIPYGPFPCKAVNKILWRTTESGSHLVLFSGGMPRASYGDRHCLTILQDSSHVTLDFTSRVIDFFTIHCTDKDKEFDDPSALVVLLEEELVVIDLQMAGWPTVPAPYLAPLHSSAITCSCHISNVPPRLWERVISAGQQQCPLQNYEVAELKDPTQKLKTSAFSPQVLCCHEDGTVRFWDASGVSLKPLYKLSTANIFQTDGDHNDSLTQAGEEEWPPFRKVGCFDPYSDDPRLAIQKISVCKYSGKLVVAGTAGQVIVLVLSDEKSDHMIDVATVDLLQDREGFTWKGHDRLPPKSGSVVFAPGFQPVVLVQCMPPAAVTAVTLHAEWNLIAFGTSHGFGLFDYHRRSPVLARCTLHPNDSLAMEGPLSRVKSLKKSLRQSFRRIRKSRVSGKKRVVVNSPTSKVQEANAQLAEHDAEVTPVQRRIEPRSADDSLSGVVRCLCFADTFLRDGTHHGPTMWAGTNSGSVYAYALDVPSQEKFSEQSVEALLGKEIQLMHRAPVVSIAVLDGRGNPLPEPYEVSRDLAKAPDMQGSHSVLIVSEEQFKVFMLPKVSAKTKFKLTAHEGCRVRKVALSNFTSVSSEEYSENALVCLTNLGDIHVFSVPALRPQVRYDCIRKEDISGIASCVFNFVLSSILLGFYLISPSEYERFSLSARVITEPLCRVDVETCCISRNAMSSLLRLKKKDKTVVILSGLLDEMRSSLSSPVLDSPNSSADVTLDTTGELTVEDVKDFLMTVDEAENNYRNMTEEDGRPAGILIN</sequence>
<dbReference type="Ensembl" id="ENSCCRT00020070988.1">
    <property type="protein sequence ID" value="ENSCCRP00020064466.1"/>
    <property type="gene ID" value="ENSCCRG00020029643.1"/>
</dbReference>
<dbReference type="FunFam" id="2.130.10.10:FF:001791">
    <property type="entry name" value="LLGL scribble cell polarity complex component 1"/>
    <property type="match status" value="1"/>
</dbReference>
<dbReference type="PANTHER" id="PTHR10241:SF21">
    <property type="entry name" value="LETHAL(2) GIANT LARVAE PROTEIN HOMOLOG 1"/>
    <property type="match status" value="1"/>
</dbReference>
<evidence type="ECO:0000259" key="5">
    <source>
        <dbReference type="Pfam" id="PF08366"/>
    </source>
</evidence>
<keyword evidence="3" id="KW-0853">WD repeat</keyword>